<keyword evidence="2" id="KW-1185">Reference proteome</keyword>
<dbReference type="AlphaFoldDB" id="A0A560J7E7"/>
<proteinExistence type="predicted"/>
<name>A0A560J7E7_9BRAD</name>
<accession>A0A560J7E7</accession>
<protein>
    <submittedName>
        <fullName evidence="1">Uncharacterized protein</fullName>
    </submittedName>
</protein>
<dbReference type="EMBL" id="VITW01000001">
    <property type="protein sequence ID" value="TWB84370.1"/>
    <property type="molecule type" value="Genomic_DNA"/>
</dbReference>
<organism evidence="1 2">
    <name type="scientific">Bradyrhizobium sacchari</name>
    <dbReference type="NCBI Taxonomy" id="1399419"/>
    <lineage>
        <taxon>Bacteria</taxon>
        <taxon>Pseudomonadati</taxon>
        <taxon>Pseudomonadota</taxon>
        <taxon>Alphaproteobacteria</taxon>
        <taxon>Hyphomicrobiales</taxon>
        <taxon>Nitrobacteraceae</taxon>
        <taxon>Bradyrhizobium</taxon>
    </lineage>
</organism>
<dbReference type="Proteomes" id="UP000315914">
    <property type="component" value="Unassembled WGS sequence"/>
</dbReference>
<gene>
    <name evidence="1" type="ORF">FBZ95_101814</name>
</gene>
<reference evidence="1 2" key="1">
    <citation type="submission" date="2019-06" db="EMBL/GenBank/DDBJ databases">
        <title>Genomic Encyclopedia of Type Strains, Phase IV (KMG-V): Genome sequencing to study the core and pangenomes of soil and plant-associated prokaryotes.</title>
        <authorList>
            <person name="Whitman W."/>
        </authorList>
    </citation>
    <scope>NUCLEOTIDE SEQUENCE [LARGE SCALE GENOMIC DNA]</scope>
    <source>
        <strain evidence="1 2">BR 10556</strain>
    </source>
</reference>
<sequence>MQFGRRDFVKVAAGGPMPSMSAARCWRAARVTDMRIAGNTRRGNSDMDGDLDNLNWTMARQVGELRVA</sequence>
<evidence type="ECO:0000313" key="1">
    <source>
        <dbReference type="EMBL" id="TWB84370.1"/>
    </source>
</evidence>
<comment type="caution">
    <text evidence="1">The sequence shown here is derived from an EMBL/GenBank/DDBJ whole genome shotgun (WGS) entry which is preliminary data.</text>
</comment>
<evidence type="ECO:0000313" key="2">
    <source>
        <dbReference type="Proteomes" id="UP000315914"/>
    </source>
</evidence>